<keyword evidence="3" id="KW-1185">Reference proteome</keyword>
<feature type="compositionally biased region" description="Acidic residues" evidence="1">
    <location>
        <begin position="637"/>
        <end position="646"/>
    </location>
</feature>
<proteinExistence type="predicted"/>
<feature type="compositionally biased region" description="Basic and acidic residues" evidence="1">
    <location>
        <begin position="542"/>
        <end position="571"/>
    </location>
</feature>
<feature type="region of interest" description="Disordered" evidence="1">
    <location>
        <begin position="251"/>
        <end position="292"/>
    </location>
</feature>
<accession>A0A2A9MHC0</accession>
<feature type="region of interest" description="Disordered" evidence="1">
    <location>
        <begin position="128"/>
        <end position="164"/>
    </location>
</feature>
<reference evidence="2 3" key="1">
    <citation type="submission" date="2017-09" db="EMBL/GenBank/DDBJ databases">
        <title>Genome sequencing of Besnoitia besnoiti strain Bb-Ger1.</title>
        <authorList>
            <person name="Schares G."/>
            <person name="Venepally P."/>
            <person name="Lorenzi H.A."/>
        </authorList>
    </citation>
    <scope>NUCLEOTIDE SEQUENCE [LARGE SCALE GENOMIC DNA]</scope>
    <source>
        <strain evidence="2 3">Bb-Ger1</strain>
    </source>
</reference>
<evidence type="ECO:0000313" key="3">
    <source>
        <dbReference type="Proteomes" id="UP000224006"/>
    </source>
</evidence>
<dbReference type="EMBL" id="NWUJ01000003">
    <property type="protein sequence ID" value="PFH36564.1"/>
    <property type="molecule type" value="Genomic_DNA"/>
</dbReference>
<feature type="compositionally biased region" description="Polar residues" evidence="1">
    <location>
        <begin position="146"/>
        <end position="164"/>
    </location>
</feature>
<dbReference type="RefSeq" id="XP_029220573.1">
    <property type="nucleotide sequence ID" value="XM_029363207.1"/>
</dbReference>
<feature type="compositionally biased region" description="Basic and acidic residues" evidence="1">
    <location>
        <begin position="8"/>
        <end position="22"/>
    </location>
</feature>
<sequence length="646" mass="66693">MATPASKEGVDGSTAERGDKRPQLSVNGYPSPGPPSSTEATDDASCLARPPAETEDTKTDAAGPLPATPSASSRYAVASAAGPPAAKSLSSGRARPPALRDDGELSPASLGAASPLLSVSSPVAGASGLTRSAGAPAETRGRANVTRRSGSLSRESTLSRASSVGSVRRLPAGIGSGTQRRARTAMAAIEVRGDLVVNNVSSLQELMSLLEDENSPFVLQMRDVELRVGTNQVARLGDALPALREHLQALQREQETTSGQRTRSPAGARRVQARPATPASGSREAARTATAPPVLRTGVAVRGTVEGRRSAVVRSRLPPAAEVSVGTRYPIVGGVSRPVAALGRRLPSGALPSPSAALPSATEVRAANALARARQLAAEAGSASPSAQDQSQSILQRLSEVQQEVKSLLASEGVVTTGDTKKKGKGEASGDEGEDAAVQRDAGGKGATLSGIKVAAGAKHVPNFGASSSSSSAGASSTGLKGASADKGEKRSVEGNESSQKNTEVEGMLSKNQGSGAVGDTQSEEKDTGLKTGDRAGGGDNTDTHEDKNATADERDKEASKVHEEKWKNAEEAQEQQTTASMLVNQVGNFFFRAFSYDRSSHPAEEPETQDAEKEEEKHDETKGQTEETSKETESAEEKEESEAEK</sequence>
<gene>
    <name evidence="2" type="ORF">BESB_047560</name>
</gene>
<organism evidence="2 3">
    <name type="scientific">Besnoitia besnoiti</name>
    <name type="common">Apicomplexan protozoan</name>
    <dbReference type="NCBI Taxonomy" id="94643"/>
    <lineage>
        <taxon>Eukaryota</taxon>
        <taxon>Sar</taxon>
        <taxon>Alveolata</taxon>
        <taxon>Apicomplexa</taxon>
        <taxon>Conoidasida</taxon>
        <taxon>Coccidia</taxon>
        <taxon>Eucoccidiorida</taxon>
        <taxon>Eimeriorina</taxon>
        <taxon>Sarcocystidae</taxon>
        <taxon>Besnoitia</taxon>
    </lineage>
</organism>
<dbReference type="VEuPathDB" id="ToxoDB:BESB_047560"/>
<dbReference type="OrthoDB" id="10472185at2759"/>
<feature type="region of interest" description="Disordered" evidence="1">
    <location>
        <begin position="598"/>
        <end position="646"/>
    </location>
</feature>
<dbReference type="GeneID" id="40309686"/>
<feature type="region of interest" description="Disordered" evidence="1">
    <location>
        <begin position="417"/>
        <end position="444"/>
    </location>
</feature>
<feature type="compositionally biased region" description="Basic and acidic residues" evidence="1">
    <location>
        <begin position="419"/>
        <end position="428"/>
    </location>
</feature>
<feature type="compositionally biased region" description="Basic and acidic residues" evidence="1">
    <location>
        <begin position="484"/>
        <end position="494"/>
    </location>
</feature>
<dbReference type="AlphaFoldDB" id="A0A2A9MHC0"/>
<feature type="compositionally biased region" description="Basic and acidic residues" evidence="1">
    <location>
        <begin position="523"/>
        <end position="534"/>
    </location>
</feature>
<evidence type="ECO:0000256" key="1">
    <source>
        <dbReference type="SAM" id="MobiDB-lite"/>
    </source>
</evidence>
<feature type="compositionally biased region" description="Low complexity" evidence="1">
    <location>
        <begin position="465"/>
        <end position="483"/>
    </location>
</feature>
<feature type="region of interest" description="Disordered" evidence="1">
    <location>
        <begin position="1"/>
        <end position="114"/>
    </location>
</feature>
<feature type="region of interest" description="Disordered" evidence="1">
    <location>
        <begin position="461"/>
        <end position="581"/>
    </location>
</feature>
<feature type="compositionally biased region" description="Low complexity" evidence="1">
    <location>
        <begin position="70"/>
        <end position="92"/>
    </location>
</feature>
<evidence type="ECO:0000313" key="2">
    <source>
        <dbReference type="EMBL" id="PFH36564.1"/>
    </source>
</evidence>
<comment type="caution">
    <text evidence="2">The sequence shown here is derived from an EMBL/GenBank/DDBJ whole genome shotgun (WGS) entry which is preliminary data.</text>
</comment>
<dbReference type="KEGG" id="bbes:BESB_047560"/>
<feature type="compositionally biased region" description="Basic and acidic residues" evidence="1">
    <location>
        <begin position="599"/>
        <end position="636"/>
    </location>
</feature>
<name>A0A2A9MHC0_BESBE</name>
<protein>
    <submittedName>
        <fullName evidence="2">Uncharacterized protein</fullName>
    </submittedName>
</protein>
<dbReference type="Proteomes" id="UP000224006">
    <property type="component" value="Chromosome III"/>
</dbReference>